<gene>
    <name evidence="2" type="ORF">KIN34_14795</name>
</gene>
<dbReference type="Gene3D" id="2.60.40.10">
    <property type="entry name" value="Immunoglobulins"/>
    <property type="match status" value="1"/>
</dbReference>
<dbReference type="InterPro" id="IPR035986">
    <property type="entry name" value="PKD_dom_sf"/>
</dbReference>
<proteinExistence type="predicted"/>
<accession>A0ABS5U2B0</accession>
<protein>
    <recommendedName>
        <fullName evidence="1">PKD domain-containing protein</fullName>
    </recommendedName>
</protein>
<evidence type="ECO:0000313" key="2">
    <source>
        <dbReference type="EMBL" id="MBT0995549.1"/>
    </source>
</evidence>
<dbReference type="PROSITE" id="PS50093">
    <property type="entry name" value="PKD"/>
    <property type="match status" value="1"/>
</dbReference>
<evidence type="ECO:0000259" key="1">
    <source>
        <dbReference type="PROSITE" id="PS50093"/>
    </source>
</evidence>
<dbReference type="Proteomes" id="UP000722125">
    <property type="component" value="Unassembled WGS sequence"/>
</dbReference>
<dbReference type="EMBL" id="JAHBOH010000002">
    <property type="protein sequence ID" value="MBT0995549.1"/>
    <property type="molecule type" value="Genomic_DNA"/>
</dbReference>
<dbReference type="InterPro" id="IPR000601">
    <property type="entry name" value="PKD_dom"/>
</dbReference>
<sequence>MRRDKVQLSDTFKRHLAYRAHLAHPDPLVEYAYYTLCNVNSEHLEPGIDGCPPPNGTVSIPACGDDVAVEPLWRRTRPAVDQDWGPWEMQIGWVCPDELLPPFTQADFRQLTIEPPTAHRQPEGGDALVNRALIVYADEVERTFRTNLHGFEIDVIATPSEYAWDFGDGSTLTTTSPGAPYPSFELSHTYERVLTATVTLTTTWTGKYRVDEDPDGEWRDIEGTGETTTSLDPFDVVELRTRLTD</sequence>
<organism evidence="2 3">
    <name type="scientific">Cellulomonas fulva</name>
    <dbReference type="NCBI Taxonomy" id="2835530"/>
    <lineage>
        <taxon>Bacteria</taxon>
        <taxon>Bacillati</taxon>
        <taxon>Actinomycetota</taxon>
        <taxon>Actinomycetes</taxon>
        <taxon>Micrococcales</taxon>
        <taxon>Cellulomonadaceae</taxon>
        <taxon>Cellulomonas</taxon>
    </lineage>
</organism>
<dbReference type="SUPFAM" id="SSF49299">
    <property type="entry name" value="PKD domain"/>
    <property type="match status" value="1"/>
</dbReference>
<dbReference type="RefSeq" id="WP_214352588.1">
    <property type="nucleotide sequence ID" value="NZ_JAHBOH010000002.1"/>
</dbReference>
<evidence type="ECO:0000313" key="3">
    <source>
        <dbReference type="Proteomes" id="UP000722125"/>
    </source>
</evidence>
<comment type="caution">
    <text evidence="2">The sequence shown here is derived from an EMBL/GenBank/DDBJ whole genome shotgun (WGS) entry which is preliminary data.</text>
</comment>
<keyword evidence="3" id="KW-1185">Reference proteome</keyword>
<feature type="domain" description="PKD" evidence="1">
    <location>
        <begin position="158"/>
        <end position="203"/>
    </location>
</feature>
<name>A0ABS5U2B0_9CELL</name>
<reference evidence="2 3" key="1">
    <citation type="submission" date="2021-05" db="EMBL/GenBank/DDBJ databases">
        <title>Description of Cellulomonas sp. DKR-3 sp. nov.</title>
        <authorList>
            <person name="Dahal R.H."/>
            <person name="Chaudhary D.K."/>
        </authorList>
    </citation>
    <scope>NUCLEOTIDE SEQUENCE [LARGE SCALE GENOMIC DNA]</scope>
    <source>
        <strain evidence="2 3">DKR-3</strain>
    </source>
</reference>
<dbReference type="InterPro" id="IPR013783">
    <property type="entry name" value="Ig-like_fold"/>
</dbReference>